<gene>
    <name evidence="2" type="ORF">Rcae01_01993</name>
</gene>
<sequence length="109" mass="11886">MNNPYKSPATEAGLSADRTRPRTIYHLTSMVAGLAWLTAICYAIKVFQDTGASLAPPFYASAVQGSVLMSLIVWSAFVRTWRGDSRRLCLAFTLALIGIQAAAIFAMRQ</sequence>
<feature type="transmembrane region" description="Helical" evidence="1">
    <location>
        <begin position="89"/>
        <end position="107"/>
    </location>
</feature>
<accession>A0ABP9VQF4</accession>
<reference evidence="2 3" key="1">
    <citation type="submission" date="2024-02" db="EMBL/GenBank/DDBJ databases">
        <title>Rhodopirellula caenicola NBRC 110016.</title>
        <authorList>
            <person name="Ichikawa N."/>
            <person name="Katano-Makiyama Y."/>
            <person name="Hidaka K."/>
        </authorList>
    </citation>
    <scope>NUCLEOTIDE SEQUENCE [LARGE SCALE GENOMIC DNA]</scope>
    <source>
        <strain evidence="2 3">NBRC 110016</strain>
    </source>
</reference>
<comment type="caution">
    <text evidence="2">The sequence shown here is derived from an EMBL/GenBank/DDBJ whole genome shotgun (WGS) entry which is preliminary data.</text>
</comment>
<keyword evidence="1" id="KW-1133">Transmembrane helix</keyword>
<keyword evidence="1" id="KW-0812">Transmembrane</keyword>
<feature type="transmembrane region" description="Helical" evidence="1">
    <location>
        <begin position="24"/>
        <end position="46"/>
    </location>
</feature>
<evidence type="ECO:0000313" key="2">
    <source>
        <dbReference type="EMBL" id="GAA5506540.1"/>
    </source>
</evidence>
<keyword evidence="1" id="KW-0472">Membrane</keyword>
<evidence type="ECO:0000313" key="3">
    <source>
        <dbReference type="Proteomes" id="UP001416858"/>
    </source>
</evidence>
<organism evidence="2 3">
    <name type="scientific">Novipirellula caenicola</name>
    <dbReference type="NCBI Taxonomy" id="1536901"/>
    <lineage>
        <taxon>Bacteria</taxon>
        <taxon>Pseudomonadati</taxon>
        <taxon>Planctomycetota</taxon>
        <taxon>Planctomycetia</taxon>
        <taxon>Pirellulales</taxon>
        <taxon>Pirellulaceae</taxon>
        <taxon>Novipirellula</taxon>
    </lineage>
</organism>
<keyword evidence="3" id="KW-1185">Reference proteome</keyword>
<evidence type="ECO:0000256" key="1">
    <source>
        <dbReference type="SAM" id="Phobius"/>
    </source>
</evidence>
<protein>
    <submittedName>
        <fullName evidence="2">Uncharacterized protein</fullName>
    </submittedName>
</protein>
<name>A0ABP9VQF4_9BACT</name>
<feature type="transmembrane region" description="Helical" evidence="1">
    <location>
        <begin position="58"/>
        <end position="77"/>
    </location>
</feature>
<dbReference type="EMBL" id="BAABRO010000003">
    <property type="protein sequence ID" value="GAA5506540.1"/>
    <property type="molecule type" value="Genomic_DNA"/>
</dbReference>
<dbReference type="Proteomes" id="UP001416858">
    <property type="component" value="Unassembled WGS sequence"/>
</dbReference>
<proteinExistence type="predicted"/>